<evidence type="ECO:0000256" key="1">
    <source>
        <dbReference type="ARBA" id="ARBA00004184"/>
    </source>
</evidence>
<dbReference type="KEGG" id="phu:Phum_PHUM355120"/>
<dbReference type="InterPro" id="IPR001666">
    <property type="entry name" value="PI_transfer"/>
</dbReference>
<dbReference type="SMART" id="SM00775">
    <property type="entry name" value="LNS2"/>
    <property type="match status" value="1"/>
</dbReference>
<dbReference type="CTD" id="8232045"/>
<dbReference type="Pfam" id="PF02121">
    <property type="entry name" value="IP_trans"/>
    <property type="match status" value="1"/>
</dbReference>
<dbReference type="VEuPathDB" id="VectorBase:PHUM355120"/>
<dbReference type="SMART" id="SM01127">
    <property type="entry name" value="DDHD"/>
    <property type="match status" value="1"/>
</dbReference>
<protein>
    <submittedName>
        <fullName evidence="8">Membrane-associated phosphatidylinositol transfer protein, putative</fullName>
    </submittedName>
</protein>
<sequence length="1199" mass="134971">MLIKEYRIPLPLTVEEYRIAQLYMIAKKSRDESKGAGSGVEILVNEPYENGPGGKGGQYTRKVYHIGSHLPGWIKSLIPKSALTVEEEAWNAYPYTKTRYTSLFIEKFFIEIETYYYPDNGYQNNVFGLSGNDLRNRSVDLIDVVKDQTPGVDYIKEEDPKIFVSEKTGRGPLSENWLNEYWEECQGKSMPTSKGKSVMCAYKLCRVEFRYWGLQSKLEKFIDDVGTSLRKTMLRAHRQAWVWQDEWYGLSMEDIRKIERETQEALKEKMGGEDDSGEEENNVAKNMNTKTPEIDKTLAEAFEKIVEGPKNGQENKEVNNLRNEDSNFPVNLNIGRNEDEMVQGIRRKWSRSFSRDAFNSPTGSGKEFDLNVDKWRMESLRRDSESESDEEFFDCQEDVSSAGTLVKWSSLDILPDDELGLTSPDVELNTKGSTKKKKNYSIFSHDFVQHLTSEKGNRLHLTKSTNETTSYPDNSPTTNYQSCNTSILIIVLHAGSVLDANADFNAKNSDLTTFRSAFETVINQHYQSVMGHITIKLYMHRSFGSLSSLSPYSFNVSPTLNDVPQVTNDSIPVGAIPLFACSSAEYQDSVTKTIISCNSCYQEFIKSEEGKGFNGRVVFIGDSVGSILAYDAICCSSGNSRHGSENSILDADIEVYDIMDGQKIMLEPRTSESGDQASVSKLCFEVADLFMFGSPLSLVLAYRKILKDEKNLPLTQPGSCQVYNLFHPTDPVAMRLEPLISARFSIIPPVNIARYQKYPLGDGQPHHLLELIQSHPQWFAEGSKLNSSQNSGPSRRMSEVSLQSTLSGFIDSLPLQSITSISQKWWGTKRLDYALYCPEGLSSFPTNALPHLFHASYWESFDVVAFILRQITRIELPASNNKDKEISSFNPGQPREKWIKKKTSVKLKNVAANHRANDVIVKEGAPQILVARFMYGPLDMITLTGEKVDIHIMTSHPGGEWVYYGTEVTDKTGRITFTIPPDKCLTYGIYPVKMIVRGDHTSADFYLVVVPPKTECVVFSIDGSFTASVSVTGKDPKVRAGAVDIVRHWQELGYFVIYITGRPDMQQQKVMSWLSQHNFPHGFIYFVDGFSRFPLLHKAEYLKALMQDHDVIFHAAYGSGKDISVYTSIGLKPKQIFIVGKVSKKLHSQATILTDGYAAHLASLKAYGGSRPAQGNARMVIPRGCFGLPGQNISLQRRR</sequence>
<dbReference type="STRING" id="121224.E0VPA5"/>
<comment type="subcellular location">
    <subcellularLocation>
        <location evidence="1">Endomembrane system</location>
        <topology evidence="1">Peripheral membrane protein</topology>
    </subcellularLocation>
</comment>
<dbReference type="FunFam" id="3.40.50.1000:FF:000173">
    <property type="entry name" value="Membrane-associated phosphatidylinositol transfer protein 2"/>
    <property type="match status" value="1"/>
</dbReference>
<feature type="domain" description="DDHD" evidence="7">
    <location>
        <begin position="682"/>
        <end position="873"/>
    </location>
</feature>
<dbReference type="PROSITE" id="PS51043">
    <property type="entry name" value="DDHD"/>
    <property type="match status" value="1"/>
</dbReference>
<keyword evidence="5" id="KW-0106">Calcium</keyword>
<dbReference type="EMBL" id="AAZO01004128">
    <property type="status" value="NOT_ANNOTATED_CDS"/>
    <property type="molecule type" value="Genomic_DNA"/>
</dbReference>
<accession>E0VPA5</accession>
<dbReference type="Gene3D" id="3.30.530.20">
    <property type="match status" value="1"/>
</dbReference>
<dbReference type="GO" id="GO:0031210">
    <property type="term" value="F:phosphatidylcholine binding"/>
    <property type="evidence" value="ECO:0007669"/>
    <property type="project" value="TreeGrafter"/>
</dbReference>
<dbReference type="GO" id="GO:0012505">
    <property type="term" value="C:endomembrane system"/>
    <property type="evidence" value="ECO:0007669"/>
    <property type="project" value="UniProtKB-SubCell"/>
</dbReference>
<keyword evidence="3" id="KW-0488">Methylation</keyword>
<reference evidence="9" key="3">
    <citation type="submission" date="2020-05" db="UniProtKB">
        <authorList>
            <consortium name="EnsemblMetazoa"/>
        </authorList>
    </citation>
    <scope>IDENTIFICATION</scope>
    <source>
        <strain evidence="9">USDA</strain>
    </source>
</reference>
<dbReference type="EMBL" id="DS235361">
    <property type="protein sequence ID" value="EEB15211.1"/>
    <property type="molecule type" value="Genomic_DNA"/>
</dbReference>
<gene>
    <name evidence="9" type="primary">8232045</name>
    <name evidence="8" type="ORF">Phum_PHUM355120</name>
</gene>
<feature type="region of interest" description="Disordered" evidence="6">
    <location>
        <begin position="265"/>
        <end position="291"/>
    </location>
</feature>
<dbReference type="GO" id="GO:0008525">
    <property type="term" value="F:phosphatidylcholine transporter activity"/>
    <property type="evidence" value="ECO:0007669"/>
    <property type="project" value="TreeGrafter"/>
</dbReference>
<dbReference type="InParanoid" id="E0VPA5"/>
<dbReference type="OrthoDB" id="18453at2759"/>
<dbReference type="SUPFAM" id="SSF55961">
    <property type="entry name" value="Bet v1-like"/>
    <property type="match status" value="1"/>
</dbReference>
<dbReference type="PRINTS" id="PR00391">
    <property type="entry name" value="PITRANSFER"/>
</dbReference>
<dbReference type="eggNOG" id="KOG3668">
    <property type="taxonomic scope" value="Eukaryota"/>
</dbReference>
<reference evidence="8" key="2">
    <citation type="submission" date="2007-04" db="EMBL/GenBank/DDBJ databases">
        <title>The genome of the human body louse.</title>
        <authorList>
            <consortium name="The Human Body Louse Genome Consortium"/>
            <person name="Kirkness E."/>
            <person name="Walenz B."/>
            <person name="Hass B."/>
            <person name="Bruggner R."/>
            <person name="Strausberg R."/>
        </authorList>
    </citation>
    <scope>NUCLEOTIDE SEQUENCE</scope>
    <source>
        <strain evidence="8">USDA</strain>
    </source>
</reference>
<dbReference type="Proteomes" id="UP000009046">
    <property type="component" value="Unassembled WGS sequence"/>
</dbReference>
<dbReference type="GO" id="GO:0008526">
    <property type="term" value="F:phosphatidylinositol transfer activity"/>
    <property type="evidence" value="ECO:0007669"/>
    <property type="project" value="TreeGrafter"/>
</dbReference>
<evidence type="ECO:0000256" key="2">
    <source>
        <dbReference type="ARBA" id="ARBA00010316"/>
    </source>
</evidence>
<dbReference type="EnsemblMetazoa" id="PHUM355120-RA">
    <property type="protein sequence ID" value="PHUM355120-PA"/>
    <property type="gene ID" value="PHUM355120"/>
</dbReference>
<dbReference type="FunFam" id="3.30.530.20:FF:000001">
    <property type="entry name" value="Phosphatidylinositol transfer protein membrane associated 2"/>
    <property type="match status" value="1"/>
</dbReference>
<dbReference type="FunCoup" id="E0VPA5">
    <property type="interactions" value="558"/>
</dbReference>
<keyword evidence="4" id="KW-0597">Phosphoprotein</keyword>
<dbReference type="OMA" id="EKVDIHM"/>
<dbReference type="GeneID" id="8232045"/>
<dbReference type="GO" id="GO:0005737">
    <property type="term" value="C:cytoplasm"/>
    <property type="evidence" value="ECO:0007669"/>
    <property type="project" value="TreeGrafter"/>
</dbReference>
<evidence type="ECO:0000313" key="10">
    <source>
        <dbReference type="Proteomes" id="UP000009046"/>
    </source>
</evidence>
<evidence type="ECO:0000313" key="8">
    <source>
        <dbReference type="EMBL" id="EEB15211.1"/>
    </source>
</evidence>
<dbReference type="PANTHER" id="PTHR10658">
    <property type="entry name" value="PHOSPHATIDYLINOSITOL TRANSFER PROTEIN"/>
    <property type="match status" value="1"/>
</dbReference>
<dbReference type="Pfam" id="PF24694">
    <property type="entry name" value="LNS2_PITM1-3"/>
    <property type="match status" value="1"/>
</dbReference>
<dbReference type="Pfam" id="PF24695">
    <property type="entry name" value="PITM1-3"/>
    <property type="match status" value="1"/>
</dbReference>
<reference evidence="8" key="1">
    <citation type="submission" date="2007-04" db="EMBL/GenBank/DDBJ databases">
        <title>Annotation of Pediculus humanus corporis strain USDA.</title>
        <authorList>
            <person name="Kirkness E."/>
            <person name="Hannick L."/>
            <person name="Hass B."/>
            <person name="Bruggner R."/>
            <person name="Lawson D."/>
            <person name="Bidwell S."/>
            <person name="Joardar V."/>
            <person name="Caler E."/>
            <person name="Walenz B."/>
            <person name="Inman J."/>
            <person name="Schobel S."/>
            <person name="Galinsky K."/>
            <person name="Amedeo P."/>
            <person name="Strausberg R."/>
        </authorList>
    </citation>
    <scope>NUCLEOTIDE SEQUENCE</scope>
    <source>
        <strain evidence="8">USDA</strain>
    </source>
</reference>
<dbReference type="AlphaFoldDB" id="E0VPA5"/>
<dbReference type="InterPro" id="IPR031315">
    <property type="entry name" value="LNS2/PITP"/>
</dbReference>
<name>E0VPA5_PEDHC</name>
<dbReference type="GO" id="GO:0046872">
    <property type="term" value="F:metal ion binding"/>
    <property type="evidence" value="ECO:0007669"/>
    <property type="project" value="InterPro"/>
</dbReference>
<evidence type="ECO:0000256" key="4">
    <source>
        <dbReference type="ARBA" id="ARBA00022553"/>
    </source>
</evidence>
<dbReference type="InterPro" id="IPR036412">
    <property type="entry name" value="HAD-like_sf"/>
</dbReference>
<proteinExistence type="inferred from homology"/>
<evidence type="ECO:0000256" key="5">
    <source>
        <dbReference type="ARBA" id="ARBA00022837"/>
    </source>
</evidence>
<organism>
    <name type="scientific">Pediculus humanus subsp. corporis</name>
    <name type="common">Body louse</name>
    <dbReference type="NCBI Taxonomy" id="121224"/>
    <lineage>
        <taxon>Eukaryota</taxon>
        <taxon>Metazoa</taxon>
        <taxon>Ecdysozoa</taxon>
        <taxon>Arthropoda</taxon>
        <taxon>Hexapoda</taxon>
        <taxon>Insecta</taxon>
        <taxon>Pterygota</taxon>
        <taxon>Neoptera</taxon>
        <taxon>Paraneoptera</taxon>
        <taxon>Psocodea</taxon>
        <taxon>Troctomorpha</taxon>
        <taxon>Phthiraptera</taxon>
        <taxon>Anoplura</taxon>
        <taxon>Pediculidae</taxon>
        <taxon>Pediculus</taxon>
    </lineage>
</organism>
<keyword evidence="10" id="KW-1185">Reference proteome</keyword>
<evidence type="ECO:0000256" key="6">
    <source>
        <dbReference type="SAM" id="MobiDB-lite"/>
    </source>
</evidence>
<evidence type="ECO:0000256" key="3">
    <source>
        <dbReference type="ARBA" id="ARBA00022481"/>
    </source>
</evidence>
<dbReference type="InterPro" id="IPR055261">
    <property type="entry name" value="PI_transfer_N"/>
</dbReference>
<dbReference type="InterPro" id="IPR023393">
    <property type="entry name" value="START-like_dom_sf"/>
</dbReference>
<dbReference type="GO" id="GO:0035091">
    <property type="term" value="F:phosphatidylinositol binding"/>
    <property type="evidence" value="ECO:0007669"/>
    <property type="project" value="TreeGrafter"/>
</dbReference>
<dbReference type="RefSeq" id="XP_002427949.1">
    <property type="nucleotide sequence ID" value="XM_002427904.1"/>
</dbReference>
<dbReference type="HOGENOM" id="CLU_007179_0_0_1"/>
<dbReference type="PANTHER" id="PTHR10658:SF81">
    <property type="entry name" value="PROTEIN RETINAL DEGENERATION B"/>
    <property type="match status" value="1"/>
</dbReference>
<dbReference type="Pfam" id="PF02862">
    <property type="entry name" value="DDHD"/>
    <property type="match status" value="2"/>
</dbReference>
<dbReference type="InterPro" id="IPR023214">
    <property type="entry name" value="HAD_sf"/>
</dbReference>
<evidence type="ECO:0000313" key="9">
    <source>
        <dbReference type="EnsemblMetazoa" id="PHUM355120-PA"/>
    </source>
</evidence>
<evidence type="ECO:0000259" key="7">
    <source>
        <dbReference type="PROSITE" id="PS51043"/>
    </source>
</evidence>
<comment type="similarity">
    <text evidence="2">Belongs to the PtdIns transfer protein family. PI transfer class IIA subfamily.</text>
</comment>
<dbReference type="Gene3D" id="3.40.50.1000">
    <property type="entry name" value="HAD superfamily/HAD-like"/>
    <property type="match status" value="1"/>
</dbReference>
<dbReference type="InterPro" id="IPR004177">
    <property type="entry name" value="DDHD_dom"/>
</dbReference>
<dbReference type="SUPFAM" id="SSF56784">
    <property type="entry name" value="HAD-like"/>
    <property type="match status" value="1"/>
</dbReference>